<dbReference type="EMBL" id="MKGL01000360">
    <property type="protein sequence ID" value="RNE99863.1"/>
    <property type="molecule type" value="Genomic_DNA"/>
</dbReference>
<comment type="caution">
    <text evidence="2">The sequence shown here is derived from an EMBL/GenBank/DDBJ whole genome shotgun (WGS) entry which is preliminary data.</text>
</comment>
<reference evidence="2 3" key="1">
    <citation type="journal article" date="2018" name="BMC Genomics">
        <title>Genomic comparison of Trypanosoma conorhini and Trypanosoma rangeli to Trypanosoma cruzi strains of high and low virulence.</title>
        <authorList>
            <person name="Bradwell K.R."/>
            <person name="Koparde V.N."/>
            <person name="Matveyev A.V."/>
            <person name="Serrano M.G."/>
            <person name="Alves J.M."/>
            <person name="Parikh H."/>
            <person name="Huang B."/>
            <person name="Lee V."/>
            <person name="Espinosa-Alvarez O."/>
            <person name="Ortiz P.A."/>
            <person name="Costa-Martins A.G."/>
            <person name="Teixeira M.M."/>
            <person name="Buck G.A."/>
        </authorList>
    </citation>
    <scope>NUCLEOTIDE SEQUENCE [LARGE SCALE GENOMIC DNA]</scope>
    <source>
        <strain evidence="2 3">AM80</strain>
    </source>
</reference>
<proteinExistence type="predicted"/>
<name>A0A3R7NB64_TRYRA</name>
<evidence type="ECO:0000313" key="2">
    <source>
        <dbReference type="EMBL" id="RNE99863.1"/>
    </source>
</evidence>
<dbReference type="RefSeq" id="XP_029235437.1">
    <property type="nucleotide sequence ID" value="XM_029384755.1"/>
</dbReference>
<evidence type="ECO:0000313" key="3">
    <source>
        <dbReference type="Proteomes" id="UP000283634"/>
    </source>
</evidence>
<feature type="transmembrane region" description="Helical" evidence="1">
    <location>
        <begin position="58"/>
        <end position="78"/>
    </location>
</feature>
<feature type="transmembrane region" description="Helical" evidence="1">
    <location>
        <begin position="26"/>
        <end position="52"/>
    </location>
</feature>
<keyword evidence="1" id="KW-1133">Transmembrane helix</keyword>
<dbReference type="OrthoDB" id="2020542at2759"/>
<dbReference type="AlphaFoldDB" id="A0A3R7NB64"/>
<dbReference type="GeneID" id="40331923"/>
<keyword evidence="1" id="KW-0472">Membrane</keyword>
<accession>A0A3R7NB64</accession>
<dbReference type="Proteomes" id="UP000283634">
    <property type="component" value="Unassembled WGS sequence"/>
</dbReference>
<organism evidence="2 3">
    <name type="scientific">Trypanosoma rangeli</name>
    <dbReference type="NCBI Taxonomy" id="5698"/>
    <lineage>
        <taxon>Eukaryota</taxon>
        <taxon>Discoba</taxon>
        <taxon>Euglenozoa</taxon>
        <taxon>Kinetoplastea</taxon>
        <taxon>Metakinetoplastina</taxon>
        <taxon>Trypanosomatida</taxon>
        <taxon>Trypanosomatidae</taxon>
        <taxon>Trypanosoma</taxon>
        <taxon>Herpetosoma</taxon>
    </lineage>
</organism>
<keyword evidence="3" id="KW-1185">Reference proteome</keyword>
<sequence>MSITLPVTVTHNDFIFVVARRTWDEVFLPVSISIFGVVVVFCFVLFFFLPWIIGECGLWLSLVGIAFCCCPFVTLFVVHRHIAWRIGGPDLVGYRDKTEFCCILRDAVHAFMGVVIARSIDLLDTEGLEMKGKERKWFIIDLWPPDKGDVALFLIAYCLRLAHACKKCAVARVVSV</sequence>
<gene>
    <name evidence="2" type="ORF">TraAM80_07990</name>
</gene>
<keyword evidence="1" id="KW-0812">Transmembrane</keyword>
<evidence type="ECO:0000256" key="1">
    <source>
        <dbReference type="SAM" id="Phobius"/>
    </source>
</evidence>
<protein>
    <submittedName>
        <fullName evidence="2">Putative solute carrier family 12 member 9-like</fullName>
    </submittedName>
</protein>